<dbReference type="GO" id="GO:0005524">
    <property type="term" value="F:ATP binding"/>
    <property type="evidence" value="ECO:0007669"/>
    <property type="project" value="UniProtKB-KW"/>
</dbReference>
<dbReference type="EC" id="6.3.3.2" evidence="5"/>
<keyword evidence="5" id="KW-0479">Metal-binding</keyword>
<dbReference type="InterPro" id="IPR024185">
    <property type="entry name" value="FTHF_cligase-like_sf"/>
</dbReference>
<dbReference type="InterPro" id="IPR002698">
    <property type="entry name" value="FTHF_cligase"/>
</dbReference>
<dbReference type="PANTHER" id="PTHR23407:SF1">
    <property type="entry name" value="5-FORMYLTETRAHYDROFOLATE CYCLO-LIGASE"/>
    <property type="match status" value="1"/>
</dbReference>
<feature type="binding site" evidence="4">
    <location>
        <begin position="136"/>
        <end position="144"/>
    </location>
    <ligand>
        <name>ATP</name>
        <dbReference type="ChEBI" id="CHEBI:30616"/>
    </ligand>
</feature>
<dbReference type="RefSeq" id="WP_078763469.1">
    <property type="nucleotide sequence ID" value="NZ_FUWS01000012.1"/>
</dbReference>
<evidence type="ECO:0000256" key="4">
    <source>
        <dbReference type="PIRSR" id="PIRSR006806-1"/>
    </source>
</evidence>
<dbReference type="EMBL" id="FUWS01000012">
    <property type="protein sequence ID" value="SKA33636.1"/>
    <property type="molecule type" value="Genomic_DNA"/>
</dbReference>
<dbReference type="PIRSF" id="PIRSF006806">
    <property type="entry name" value="FTHF_cligase"/>
    <property type="match status" value="1"/>
</dbReference>
<proteinExistence type="inferred from homology"/>
<dbReference type="GO" id="GO:0035999">
    <property type="term" value="P:tetrahydrofolate interconversion"/>
    <property type="evidence" value="ECO:0007669"/>
    <property type="project" value="TreeGrafter"/>
</dbReference>
<dbReference type="STRING" id="1122192.SAMN02745673_04242"/>
<dbReference type="AlphaFoldDB" id="A0A1T4SZJ9"/>
<protein>
    <recommendedName>
        <fullName evidence="5">5-formyltetrahydrofolate cyclo-ligase</fullName>
        <ecNumber evidence="5">6.3.3.2</ecNumber>
    </recommendedName>
</protein>
<dbReference type="NCBIfam" id="TIGR02727">
    <property type="entry name" value="MTHFS_bact"/>
    <property type="match status" value="1"/>
</dbReference>
<gene>
    <name evidence="6" type="ORF">SAMN02745673_04242</name>
</gene>
<keyword evidence="6" id="KW-0436">Ligase</keyword>
<dbReference type="GO" id="GO:0030272">
    <property type="term" value="F:5-formyltetrahydrofolate cyclo-ligase activity"/>
    <property type="evidence" value="ECO:0007669"/>
    <property type="project" value="UniProtKB-EC"/>
</dbReference>
<dbReference type="GO" id="GO:0046872">
    <property type="term" value="F:metal ion binding"/>
    <property type="evidence" value="ECO:0007669"/>
    <property type="project" value="UniProtKB-KW"/>
</dbReference>
<comment type="similarity">
    <text evidence="1 5">Belongs to the 5-formyltetrahydrofolate cyclo-ligase family.</text>
</comment>
<dbReference type="Pfam" id="PF01812">
    <property type="entry name" value="5-FTHF_cyc-lig"/>
    <property type="match status" value="1"/>
</dbReference>
<evidence type="ECO:0000256" key="1">
    <source>
        <dbReference type="ARBA" id="ARBA00010638"/>
    </source>
</evidence>
<dbReference type="SUPFAM" id="SSF100950">
    <property type="entry name" value="NagB/RpiA/CoA transferase-like"/>
    <property type="match status" value="1"/>
</dbReference>
<organism evidence="6 7">
    <name type="scientific">Marinactinospora thermotolerans DSM 45154</name>
    <dbReference type="NCBI Taxonomy" id="1122192"/>
    <lineage>
        <taxon>Bacteria</taxon>
        <taxon>Bacillati</taxon>
        <taxon>Actinomycetota</taxon>
        <taxon>Actinomycetes</taxon>
        <taxon>Streptosporangiales</taxon>
        <taxon>Nocardiopsidaceae</taxon>
        <taxon>Marinactinospora</taxon>
    </lineage>
</organism>
<comment type="cofactor">
    <cofactor evidence="5">
        <name>Mg(2+)</name>
        <dbReference type="ChEBI" id="CHEBI:18420"/>
    </cofactor>
</comment>
<evidence type="ECO:0000313" key="6">
    <source>
        <dbReference type="EMBL" id="SKA33636.1"/>
    </source>
</evidence>
<keyword evidence="2 4" id="KW-0547">Nucleotide-binding</keyword>
<dbReference type="Proteomes" id="UP000190637">
    <property type="component" value="Unassembled WGS sequence"/>
</dbReference>
<feature type="binding site" evidence="4">
    <location>
        <begin position="7"/>
        <end position="11"/>
    </location>
    <ligand>
        <name>ATP</name>
        <dbReference type="ChEBI" id="CHEBI:30616"/>
    </ligand>
</feature>
<dbReference type="PANTHER" id="PTHR23407">
    <property type="entry name" value="ATPASE INHIBITOR/5-FORMYLTETRAHYDROFOLATE CYCLO-LIGASE"/>
    <property type="match status" value="1"/>
</dbReference>
<evidence type="ECO:0000256" key="5">
    <source>
        <dbReference type="RuleBase" id="RU361279"/>
    </source>
</evidence>
<name>A0A1T4SZJ9_9ACTN</name>
<keyword evidence="3 4" id="KW-0067">ATP-binding</keyword>
<dbReference type="InterPro" id="IPR037171">
    <property type="entry name" value="NagB/RpiA_transferase-like"/>
</dbReference>
<keyword evidence="5" id="KW-0460">Magnesium</keyword>
<evidence type="ECO:0000256" key="2">
    <source>
        <dbReference type="ARBA" id="ARBA00022741"/>
    </source>
</evidence>
<accession>A0A1T4SZJ9</accession>
<evidence type="ECO:0000256" key="3">
    <source>
        <dbReference type="ARBA" id="ARBA00022840"/>
    </source>
</evidence>
<reference evidence="6 7" key="1">
    <citation type="submission" date="2017-02" db="EMBL/GenBank/DDBJ databases">
        <authorList>
            <person name="Peterson S.W."/>
        </authorList>
    </citation>
    <scope>NUCLEOTIDE SEQUENCE [LARGE SCALE GENOMIC DNA]</scope>
    <source>
        <strain evidence="6 7">DSM 45154</strain>
    </source>
</reference>
<evidence type="ECO:0000313" key="7">
    <source>
        <dbReference type="Proteomes" id="UP000190637"/>
    </source>
</evidence>
<comment type="catalytic activity">
    <reaction evidence="5">
        <text>(6S)-5-formyl-5,6,7,8-tetrahydrofolate + ATP = (6R)-5,10-methenyltetrahydrofolate + ADP + phosphate</text>
        <dbReference type="Rhea" id="RHEA:10488"/>
        <dbReference type="ChEBI" id="CHEBI:30616"/>
        <dbReference type="ChEBI" id="CHEBI:43474"/>
        <dbReference type="ChEBI" id="CHEBI:57455"/>
        <dbReference type="ChEBI" id="CHEBI:57457"/>
        <dbReference type="ChEBI" id="CHEBI:456216"/>
        <dbReference type="EC" id="6.3.3.2"/>
    </reaction>
</comment>
<dbReference type="Gene3D" id="3.40.50.10420">
    <property type="entry name" value="NagB/RpiA/CoA transferase-like"/>
    <property type="match status" value="1"/>
</dbReference>
<dbReference type="GO" id="GO:0009396">
    <property type="term" value="P:folic acid-containing compound biosynthetic process"/>
    <property type="evidence" value="ECO:0007669"/>
    <property type="project" value="TreeGrafter"/>
</dbReference>
<sequence length="201" mass="21011">MDGTGTKPELRRRILAARAAMSEAERDRAASAIRDAVLGLPGITMGGTVAAYYSVGSEPGTRKLVAALWRHGVYVLLPIFLPDGGLDWAVYEGPDSLSPAAYGLLEPTGPRYGADALRRVSTVICPALAVDRRGVRLGRGAGCYDRALSLVGPNTTTLAVTYDTELLGELPAEEHDRAVKGVVTPGSGVIRLPADGGDARG</sequence>
<dbReference type="OrthoDB" id="3242798at2"/>
<keyword evidence="7" id="KW-1185">Reference proteome</keyword>
<feature type="binding site" evidence="4">
    <location>
        <position position="58"/>
    </location>
    <ligand>
        <name>substrate</name>
    </ligand>
</feature>